<dbReference type="InterPro" id="IPR037002">
    <property type="entry name" value="Microviridae_protein_F_sf"/>
</dbReference>
<dbReference type="Pfam" id="PF02305">
    <property type="entry name" value="Phage_F"/>
    <property type="match status" value="1"/>
</dbReference>
<evidence type="ECO:0000256" key="1">
    <source>
        <dbReference type="ARBA" id="ARBA00009963"/>
    </source>
</evidence>
<comment type="caution">
    <text evidence="2">The sequence shown here is derived from an EMBL/GenBank/DDBJ whole genome shotgun (WGS) entry which is preliminary data.</text>
</comment>
<reference evidence="2" key="2">
    <citation type="submission" date="2021-04" db="EMBL/GenBank/DDBJ databases">
        <authorList>
            <person name="Gilroy R."/>
        </authorList>
    </citation>
    <scope>NUCLEOTIDE SEQUENCE</scope>
    <source>
        <strain evidence="2">Gambia11-129</strain>
    </source>
</reference>
<dbReference type="InterPro" id="IPR003514">
    <property type="entry name" value="Microviridae_protein_F"/>
</dbReference>
<comment type="similarity">
    <text evidence="1">Belongs to the microviridae F protein family.</text>
</comment>
<evidence type="ECO:0008006" key="4">
    <source>
        <dbReference type="Google" id="ProtNLM"/>
    </source>
</evidence>
<dbReference type="AlphaFoldDB" id="A0A9D1PTE7"/>
<dbReference type="GO" id="GO:0005198">
    <property type="term" value="F:structural molecule activity"/>
    <property type="evidence" value="ECO:0007669"/>
    <property type="project" value="InterPro"/>
</dbReference>
<protein>
    <recommendedName>
        <fullName evidence="4">Major capsid protein</fullName>
    </recommendedName>
</protein>
<dbReference type="Proteomes" id="UP000823936">
    <property type="component" value="Unassembled WGS sequence"/>
</dbReference>
<evidence type="ECO:0000313" key="2">
    <source>
        <dbReference type="EMBL" id="HIV98408.1"/>
    </source>
</evidence>
<proteinExistence type="inferred from homology"/>
<dbReference type="InterPro" id="IPR016184">
    <property type="entry name" value="Capsid/spike_ssDNA_virus"/>
</dbReference>
<dbReference type="Gene3D" id="2.60.169.10">
    <property type="entry name" value="Microviridae F protein"/>
    <property type="match status" value="2"/>
</dbReference>
<dbReference type="EMBL" id="DXHU01000005">
    <property type="protein sequence ID" value="HIV98408.1"/>
    <property type="molecule type" value="Genomic_DNA"/>
</dbReference>
<sequence length="587" mass="66067">MALNPYTSVPRPKISRNSFDEYKANILSMDFGKIFPVATFEVLPGDTWSMDTAVVGRLTSALKSPMLSGFDIRSAAFFCPYRLLMGSDANFDVPVGEVNYEDVLKGGDDGTQDLTIPCLTSKGNSGSFSFTDSGIMDSLGQQIRFDSDHYVDFPPEFINVFLHRAYRWIWNEFFRVEQIEDEIQVAQFVGSNDSDDDSFIAMSEYDQLLPVSYKSDYFTSALPYQQFGEAPAFPLEGKLPLEFNPLNSVLNGSRSSDIPKNAFFGKSLDYGVDDKALMFFDIAGGSGIPCTSGIVYEKGSGLTSSDDFLTGYVDLQNAVTFNVSDVRTAFQIQLWMERTARGGLRYTELLLSHFGVTPGDYRLQRPLFLGQFSIPWYKSDVVQTSASSGSGSSVSPQGGQTGQAICLGRSNFGKFTFKEYGLVLVLSWILPKPIYQQGIERQFYRKGRFDQYSPEFAHLSERSIDLCELYLPKTVDNTLDVSNLFKEFGFTGIWNEFRTQQSRIGNHARTDAPDYTFDYWHQGRYFASEPMLNSDFMNVGSVDGSDSELARPFAVQNEHPFIMHFEFNWKAKRPLPRYGTPGLVDHF</sequence>
<gene>
    <name evidence="2" type="ORF">IAB12_01340</name>
</gene>
<name>A0A9D1PTE7_9SPIO</name>
<accession>A0A9D1PTE7</accession>
<organism evidence="2 3">
    <name type="scientific">Candidatus Ornithospirochaeta avicola</name>
    <dbReference type="NCBI Taxonomy" id="2840896"/>
    <lineage>
        <taxon>Bacteria</taxon>
        <taxon>Pseudomonadati</taxon>
        <taxon>Spirochaetota</taxon>
        <taxon>Spirochaetia</taxon>
        <taxon>Spirochaetales</taxon>
        <taxon>Spirochaetaceae</taxon>
        <taxon>Spirochaetaceae incertae sedis</taxon>
        <taxon>Candidatus Ornithospirochaeta</taxon>
    </lineage>
</organism>
<reference evidence="2" key="1">
    <citation type="journal article" date="2021" name="PeerJ">
        <title>Extensive microbial diversity within the chicken gut microbiome revealed by metagenomics and culture.</title>
        <authorList>
            <person name="Gilroy R."/>
            <person name="Ravi A."/>
            <person name="Getino M."/>
            <person name="Pursley I."/>
            <person name="Horton D.L."/>
            <person name="Alikhan N.F."/>
            <person name="Baker D."/>
            <person name="Gharbi K."/>
            <person name="Hall N."/>
            <person name="Watson M."/>
            <person name="Adriaenssens E.M."/>
            <person name="Foster-Nyarko E."/>
            <person name="Jarju S."/>
            <person name="Secka A."/>
            <person name="Antonio M."/>
            <person name="Oren A."/>
            <person name="Chaudhuri R.R."/>
            <person name="La Ragione R."/>
            <person name="Hildebrand F."/>
            <person name="Pallen M.J."/>
        </authorList>
    </citation>
    <scope>NUCLEOTIDE SEQUENCE</scope>
    <source>
        <strain evidence="2">Gambia11-129</strain>
    </source>
</reference>
<evidence type="ECO:0000313" key="3">
    <source>
        <dbReference type="Proteomes" id="UP000823936"/>
    </source>
</evidence>
<dbReference type="SUPFAM" id="SSF88645">
    <property type="entry name" value="ssDNA viruses"/>
    <property type="match status" value="1"/>
</dbReference>